<comment type="caution">
    <text evidence="1">The sequence shown here is derived from an EMBL/GenBank/DDBJ whole genome shotgun (WGS) entry which is preliminary data.</text>
</comment>
<dbReference type="Proteomes" id="UP000037953">
    <property type="component" value="Unassembled WGS sequence"/>
</dbReference>
<evidence type="ECO:0008006" key="3">
    <source>
        <dbReference type="Google" id="ProtNLM"/>
    </source>
</evidence>
<dbReference type="EMBL" id="LJOD01000012">
    <property type="protein sequence ID" value="KPE50125.1"/>
    <property type="molecule type" value="Genomic_DNA"/>
</dbReference>
<dbReference type="PATRIC" id="fig|253.9.peg.1326"/>
<reference evidence="2" key="2">
    <citation type="submission" date="2015-09" db="EMBL/GenBank/DDBJ databases">
        <title>Draft genome sequence of a multidrug-resistant Chryseobacterium indologenes isolate from Malaysia.</title>
        <authorList>
            <person name="Yu C.Y."/>
            <person name="Ang G.Y."/>
            <person name="Chan K.-G."/>
        </authorList>
    </citation>
    <scope>NUCLEOTIDE SEQUENCE [LARGE SCALE GENOMIC DNA]</scope>
    <source>
        <strain evidence="2">CI_885</strain>
    </source>
</reference>
<proteinExistence type="predicted"/>
<organism evidence="1 2">
    <name type="scientific">Chryseobacterium indologenes</name>
    <name type="common">Flavobacterium indologenes</name>
    <dbReference type="NCBI Taxonomy" id="253"/>
    <lineage>
        <taxon>Bacteria</taxon>
        <taxon>Pseudomonadati</taxon>
        <taxon>Bacteroidota</taxon>
        <taxon>Flavobacteriia</taxon>
        <taxon>Flavobacteriales</taxon>
        <taxon>Weeksellaceae</taxon>
        <taxon>Chryseobacterium group</taxon>
        <taxon>Chryseobacterium</taxon>
    </lineage>
</organism>
<protein>
    <recommendedName>
        <fullName evidence="3">KilA-N domain-containing protein</fullName>
    </recommendedName>
</protein>
<sequence>MKTNVTMQSTDRNLFGMIIRQNTKDGQSLSVSDLQKAYNIARYQNGWSDRRINDIMSGKDFQERCYYLLFKRNLIKAEIHAFMEMIKNEGIVKVLKGLKVWKTGGRGENKSVYCDPYIWVLIAMELNPEIYADVVMWLTDKLIINRIIAGTEFLPMNRAISSIIQTPDYPRYNRLINEKIFGKHEKGIRDSATQDQLSNLSEMERSIIRMIEMKIVQNETQLLKFIELFTIRAIGS</sequence>
<dbReference type="AlphaFoldDB" id="A0A0N0ZUI8"/>
<accession>A0A0N0ZUI8</accession>
<gene>
    <name evidence="1" type="ORF">AOB46_16940</name>
</gene>
<evidence type="ECO:0000313" key="2">
    <source>
        <dbReference type="Proteomes" id="UP000037953"/>
    </source>
</evidence>
<name>A0A0N0ZUI8_CHRID</name>
<reference evidence="1 2" key="1">
    <citation type="journal article" date="2015" name="Genom Data">
        <title>Draft genome sequence of a multidrug-resistant Chryseobacterium indologenes isolate from Malaysia.</title>
        <authorList>
            <person name="Yu C.Y."/>
            <person name="Ang G.Y."/>
            <person name="Cheng H.J."/>
            <person name="Cheong Y.M."/>
            <person name="Yin W.F."/>
            <person name="Chan K.G."/>
        </authorList>
    </citation>
    <scope>NUCLEOTIDE SEQUENCE [LARGE SCALE GENOMIC DNA]</scope>
    <source>
        <strain evidence="1 2">CI_885</strain>
    </source>
</reference>
<evidence type="ECO:0000313" key="1">
    <source>
        <dbReference type="EMBL" id="KPE50125.1"/>
    </source>
</evidence>